<protein>
    <submittedName>
        <fullName evidence="2">Uncharacterized protein</fullName>
    </submittedName>
</protein>
<comment type="caution">
    <text evidence="2">The sequence shown here is derived from an EMBL/GenBank/DDBJ whole genome shotgun (WGS) entry which is preliminary data.</text>
</comment>
<dbReference type="Proteomes" id="UP000558089">
    <property type="component" value="Unassembled WGS sequence"/>
</dbReference>
<keyword evidence="1" id="KW-0732">Signal</keyword>
<dbReference type="RefSeq" id="WP_108245342.1">
    <property type="nucleotide sequence ID" value="NZ_WYET01000001.1"/>
</dbReference>
<feature type="chain" id="PRO_5032516406" evidence="1">
    <location>
        <begin position="22"/>
        <end position="134"/>
    </location>
</feature>
<gene>
    <name evidence="2" type="ORF">GUA46_00310</name>
</gene>
<evidence type="ECO:0000313" key="2">
    <source>
        <dbReference type="EMBL" id="NVN16766.1"/>
    </source>
</evidence>
<proteinExistence type="predicted"/>
<dbReference type="AlphaFoldDB" id="A0A850NBS6"/>
<evidence type="ECO:0000313" key="3">
    <source>
        <dbReference type="Proteomes" id="UP000558089"/>
    </source>
</evidence>
<name>A0A850NBS6_9FLAO</name>
<reference evidence="2 3" key="1">
    <citation type="submission" date="2020-01" db="EMBL/GenBank/DDBJ databases">
        <title>Draft Genome Analysis of Muricauda sp. HICW Isolated from coastal seawater of PR China.</title>
        <authorList>
            <person name="Chen M.-X."/>
        </authorList>
    </citation>
    <scope>NUCLEOTIDE SEQUENCE [LARGE SCALE GENOMIC DNA]</scope>
    <source>
        <strain evidence="2 3">HICW</strain>
    </source>
</reference>
<keyword evidence="3" id="KW-1185">Reference proteome</keyword>
<dbReference type="EMBL" id="WYET01000001">
    <property type="protein sequence ID" value="NVN16766.1"/>
    <property type="molecule type" value="Genomic_DNA"/>
</dbReference>
<accession>A0A850NBS6</accession>
<sequence>MRLRVQIVALFALGVITKISAQDNEIPFYEKQARKDAQHEQLSVFFSMEDEKDFWKDQTSYENDLETQDNASYHIYMKAKQSAYSEHAQSCGNHCEHSDYYYQRTSLYFTYKAKQDISKEAFVEAQQIASPRIL</sequence>
<feature type="signal peptide" evidence="1">
    <location>
        <begin position="1"/>
        <end position="21"/>
    </location>
</feature>
<organism evidence="2 3">
    <name type="scientific">Flagellimonas chongwuensis</name>
    <dbReference type="NCBI Taxonomy" id="2697365"/>
    <lineage>
        <taxon>Bacteria</taxon>
        <taxon>Pseudomonadati</taxon>
        <taxon>Bacteroidota</taxon>
        <taxon>Flavobacteriia</taxon>
        <taxon>Flavobacteriales</taxon>
        <taxon>Flavobacteriaceae</taxon>
        <taxon>Flagellimonas</taxon>
    </lineage>
</organism>
<evidence type="ECO:0000256" key="1">
    <source>
        <dbReference type="SAM" id="SignalP"/>
    </source>
</evidence>